<gene>
    <name evidence="1" type="ORF">LLUT_LOCUS28880</name>
</gene>
<dbReference type="PANTHER" id="PTHR34797:SF1">
    <property type="entry name" value="ATG8-INTERACTING PROTEIN 2"/>
    <property type="match status" value="1"/>
</dbReference>
<comment type="caution">
    <text evidence="1">The sequence shown here is derived from an EMBL/GenBank/DDBJ whole genome shotgun (WGS) entry which is preliminary data.</text>
</comment>
<keyword evidence="2" id="KW-1185">Reference proteome</keyword>
<dbReference type="PANTHER" id="PTHR34797">
    <property type="entry name" value="ATG8-INTERACTING PROTEIN 2"/>
    <property type="match status" value="1"/>
</dbReference>
<evidence type="ECO:0008006" key="3">
    <source>
        <dbReference type="Google" id="ProtNLM"/>
    </source>
</evidence>
<dbReference type="AlphaFoldDB" id="A0AAV1Y456"/>
<sequence length="313" mass="35455">MADNEDRNEKTSRGNEWEVVSLTTSTYAAAPGPDEVELKDDDKVDRYLQGEAETSSALFMSGHFVFPPIKHENLPLEPECNEIYDESGGADVAFEATSEDGNRPSCKYEENFSFAGSNVSEEIEGIQYFDDKTNKLYVHEKEFDEGTNLPGFSLTEKEETMYDSAKYTSFHCKTDIGVVTAYGESIVEPKTLELAEQAANDCPDLSESKSTSEYNNYIPSHLPCGAWWKRRAASFYAHVREANAFWSVFVAATLMGLLMLRQRWQQEHALNLKWQINVNDEVRSRVLAPLFRLKDVIVRGHCPLIRRSSIVEC</sequence>
<organism evidence="1 2">
    <name type="scientific">Lupinus luteus</name>
    <name type="common">European yellow lupine</name>
    <dbReference type="NCBI Taxonomy" id="3873"/>
    <lineage>
        <taxon>Eukaryota</taxon>
        <taxon>Viridiplantae</taxon>
        <taxon>Streptophyta</taxon>
        <taxon>Embryophyta</taxon>
        <taxon>Tracheophyta</taxon>
        <taxon>Spermatophyta</taxon>
        <taxon>Magnoliopsida</taxon>
        <taxon>eudicotyledons</taxon>
        <taxon>Gunneridae</taxon>
        <taxon>Pentapetalae</taxon>
        <taxon>rosids</taxon>
        <taxon>fabids</taxon>
        <taxon>Fabales</taxon>
        <taxon>Fabaceae</taxon>
        <taxon>Papilionoideae</taxon>
        <taxon>50 kb inversion clade</taxon>
        <taxon>genistoids sensu lato</taxon>
        <taxon>core genistoids</taxon>
        <taxon>Genisteae</taxon>
        <taxon>Lupinus</taxon>
    </lineage>
</organism>
<protein>
    <recommendedName>
        <fullName evidence="3">ATG8-interacting protein 1</fullName>
    </recommendedName>
</protein>
<accession>A0AAV1Y456</accession>
<evidence type="ECO:0000313" key="1">
    <source>
        <dbReference type="EMBL" id="CAL0327820.1"/>
    </source>
</evidence>
<reference evidence="1 2" key="1">
    <citation type="submission" date="2024-03" db="EMBL/GenBank/DDBJ databases">
        <authorList>
            <person name="Martinez-Hernandez J."/>
        </authorList>
    </citation>
    <scope>NUCLEOTIDE SEQUENCE [LARGE SCALE GENOMIC DNA]</scope>
</reference>
<name>A0AAV1Y456_LUPLU</name>
<dbReference type="Proteomes" id="UP001497480">
    <property type="component" value="Unassembled WGS sequence"/>
</dbReference>
<dbReference type="EMBL" id="CAXHTB010000020">
    <property type="protein sequence ID" value="CAL0327820.1"/>
    <property type="molecule type" value="Genomic_DNA"/>
</dbReference>
<proteinExistence type="predicted"/>
<dbReference type="InterPro" id="IPR040304">
    <property type="entry name" value="ATG8-IP-1/2"/>
</dbReference>
<evidence type="ECO:0000313" key="2">
    <source>
        <dbReference type="Proteomes" id="UP001497480"/>
    </source>
</evidence>